<dbReference type="GO" id="GO:0005768">
    <property type="term" value="C:endosome"/>
    <property type="evidence" value="ECO:0007669"/>
    <property type="project" value="UniProtKB-SubCell"/>
</dbReference>
<sequence>MGGRQSVQTDVERRPRSNSAVEAAAEIGANTRRHASTSAVSTRDGTHHAHGSTSDSDDDGGGTASSNIHAGSLSGFRLITSSGRPLNRSHLAQFFQSQGPSGRAHHRRSMGMFQLLAQDVKCPVCNTVVPSDDAEVHLVMCLTRPRLTYNDDVLTDDKGECAICLEDMAVGDKIARLPCLCIYHKKCIDDWFERKNCCPEHPGDD</sequence>
<evidence type="ECO:0000256" key="13">
    <source>
        <dbReference type="ARBA" id="ARBA00022833"/>
    </source>
</evidence>
<dbReference type="Proteomes" id="UP000298663">
    <property type="component" value="Unassembled WGS sequence"/>
</dbReference>
<evidence type="ECO:0000256" key="4">
    <source>
        <dbReference type="ARBA" id="ARBA00004371"/>
    </source>
</evidence>
<dbReference type="GO" id="GO:0070936">
    <property type="term" value="P:protein K48-linked ubiquitination"/>
    <property type="evidence" value="ECO:0007669"/>
    <property type="project" value="TreeGrafter"/>
</dbReference>
<dbReference type="PROSITE" id="PS50089">
    <property type="entry name" value="ZF_RING_2"/>
    <property type="match status" value="1"/>
</dbReference>
<keyword evidence="12" id="KW-0833">Ubl conjugation pathway</keyword>
<dbReference type="STRING" id="34508.A0A4V6A6A6"/>
<feature type="domain" description="RING-type" evidence="22">
    <location>
        <begin position="161"/>
        <end position="201"/>
    </location>
</feature>
<evidence type="ECO:0000256" key="1">
    <source>
        <dbReference type="ARBA" id="ARBA00000900"/>
    </source>
</evidence>
<reference evidence="23 24" key="1">
    <citation type="journal article" date="2015" name="Genome Biol.">
        <title>Comparative genomics of Steinernema reveals deeply conserved gene regulatory networks.</title>
        <authorList>
            <person name="Dillman A.R."/>
            <person name="Macchietto M."/>
            <person name="Porter C.F."/>
            <person name="Rogers A."/>
            <person name="Williams B."/>
            <person name="Antoshechkin I."/>
            <person name="Lee M.M."/>
            <person name="Goodwin Z."/>
            <person name="Lu X."/>
            <person name="Lewis E.E."/>
            <person name="Goodrich-Blair H."/>
            <person name="Stock S.P."/>
            <person name="Adams B.J."/>
            <person name="Sternberg P.W."/>
            <person name="Mortazavi A."/>
        </authorList>
    </citation>
    <scope>NUCLEOTIDE SEQUENCE [LARGE SCALE GENOMIC DNA]</scope>
    <source>
        <strain evidence="23 24">ALL</strain>
    </source>
</reference>
<dbReference type="GO" id="GO:0008270">
    <property type="term" value="F:zinc ion binding"/>
    <property type="evidence" value="ECO:0007669"/>
    <property type="project" value="UniProtKB-KW"/>
</dbReference>
<dbReference type="OrthoDB" id="10057496at2759"/>
<dbReference type="Pfam" id="PF13639">
    <property type="entry name" value="zf-RING_2"/>
    <property type="match status" value="1"/>
</dbReference>
<evidence type="ECO:0000259" key="22">
    <source>
        <dbReference type="PROSITE" id="PS50089"/>
    </source>
</evidence>
<evidence type="ECO:0000256" key="15">
    <source>
        <dbReference type="ARBA" id="ARBA00023228"/>
    </source>
</evidence>
<keyword evidence="16" id="KW-0449">Lipoprotein</keyword>
<name>A0A4V6A6A6_STECR</name>
<keyword evidence="15" id="KW-0458">Lysosome</keyword>
<evidence type="ECO:0000256" key="17">
    <source>
        <dbReference type="ARBA" id="ARBA00040227"/>
    </source>
</evidence>
<evidence type="ECO:0000256" key="5">
    <source>
        <dbReference type="ARBA" id="ARBA00004906"/>
    </source>
</evidence>
<evidence type="ECO:0000256" key="9">
    <source>
        <dbReference type="ARBA" id="ARBA00022723"/>
    </source>
</evidence>
<evidence type="ECO:0000256" key="18">
    <source>
        <dbReference type="ARBA" id="ARBA00042177"/>
    </source>
</evidence>
<dbReference type="Gene3D" id="3.30.40.10">
    <property type="entry name" value="Zinc/RING finger domain, C3HC4 (zinc finger)"/>
    <property type="match status" value="1"/>
</dbReference>
<evidence type="ECO:0000313" key="23">
    <source>
        <dbReference type="EMBL" id="TKR93915.1"/>
    </source>
</evidence>
<dbReference type="InterPro" id="IPR013083">
    <property type="entry name" value="Znf_RING/FYVE/PHD"/>
</dbReference>
<keyword evidence="8" id="KW-0519">Myristate</keyword>
<dbReference type="Gene3D" id="3.30.160.60">
    <property type="entry name" value="Classic Zinc Finger"/>
    <property type="match status" value="1"/>
</dbReference>
<comment type="subcellular location">
    <subcellularLocation>
        <location evidence="3">Endosome</location>
    </subcellularLocation>
    <subcellularLocation>
        <location evidence="4">Lysosome</location>
    </subcellularLocation>
    <subcellularLocation>
        <location evidence="2">Membrane</location>
        <topology evidence="2">Peripheral membrane protein</topology>
    </subcellularLocation>
</comment>
<evidence type="ECO:0000256" key="10">
    <source>
        <dbReference type="ARBA" id="ARBA00022753"/>
    </source>
</evidence>
<evidence type="ECO:0000256" key="8">
    <source>
        <dbReference type="ARBA" id="ARBA00022707"/>
    </source>
</evidence>
<dbReference type="GO" id="GO:0043161">
    <property type="term" value="P:proteasome-mediated ubiquitin-dependent protein catabolic process"/>
    <property type="evidence" value="ECO:0007669"/>
    <property type="project" value="TreeGrafter"/>
</dbReference>
<dbReference type="GO" id="GO:0005764">
    <property type="term" value="C:lysosome"/>
    <property type="evidence" value="ECO:0007669"/>
    <property type="project" value="UniProtKB-SubCell"/>
</dbReference>
<dbReference type="EMBL" id="AZBU02000002">
    <property type="protein sequence ID" value="TKR93915.1"/>
    <property type="molecule type" value="Genomic_DNA"/>
</dbReference>
<accession>A0A4V6A6A6</accession>
<keyword evidence="13" id="KW-0862">Zinc</keyword>
<dbReference type="GO" id="GO:0061630">
    <property type="term" value="F:ubiquitin protein ligase activity"/>
    <property type="evidence" value="ECO:0007669"/>
    <property type="project" value="UniProtKB-EC"/>
</dbReference>
<evidence type="ECO:0000256" key="3">
    <source>
        <dbReference type="ARBA" id="ARBA00004177"/>
    </source>
</evidence>
<evidence type="ECO:0000256" key="12">
    <source>
        <dbReference type="ARBA" id="ARBA00022786"/>
    </source>
</evidence>
<evidence type="ECO:0000256" key="14">
    <source>
        <dbReference type="ARBA" id="ARBA00023136"/>
    </source>
</evidence>
<evidence type="ECO:0000256" key="7">
    <source>
        <dbReference type="ARBA" id="ARBA00022679"/>
    </source>
</evidence>
<dbReference type="PANTHER" id="PTHR46661">
    <property type="entry name" value="E3 UBIQUITIN-PROTEIN LIGASE ZNRF1-LIKE PROTEIN"/>
    <property type="match status" value="1"/>
</dbReference>
<keyword evidence="24" id="KW-1185">Reference proteome</keyword>
<dbReference type="AlphaFoldDB" id="A0A4V6A6A6"/>
<comment type="pathway">
    <text evidence="5">Protein modification; protein ubiquitination.</text>
</comment>
<protein>
    <recommendedName>
        <fullName evidence="17">E3 ubiquitin-protein ligase ZNRF1</fullName>
        <ecNumber evidence="6">2.3.2.27</ecNumber>
    </recommendedName>
    <alternativeName>
        <fullName evidence="18">RING-type E3 ubiquitin transferase ZNRF1</fullName>
    </alternativeName>
    <alternativeName>
        <fullName evidence="19">Zinc/RING finger protein 1</fullName>
    </alternativeName>
</protein>
<evidence type="ECO:0000256" key="11">
    <source>
        <dbReference type="ARBA" id="ARBA00022771"/>
    </source>
</evidence>
<dbReference type="PANTHER" id="PTHR46661:SF4">
    <property type="entry name" value="RING-TYPE DOMAIN-CONTAINING PROTEIN"/>
    <property type="match status" value="1"/>
</dbReference>
<evidence type="ECO:0000313" key="24">
    <source>
        <dbReference type="Proteomes" id="UP000298663"/>
    </source>
</evidence>
<dbReference type="GO" id="GO:0016020">
    <property type="term" value="C:membrane"/>
    <property type="evidence" value="ECO:0007669"/>
    <property type="project" value="UniProtKB-SubCell"/>
</dbReference>
<feature type="region of interest" description="Disordered" evidence="21">
    <location>
        <begin position="1"/>
        <end position="67"/>
    </location>
</feature>
<reference evidence="23 24" key="2">
    <citation type="journal article" date="2019" name="G3 (Bethesda)">
        <title>Hybrid Assembly of the Genome of the Entomopathogenic Nematode Steinernema carpocapsae Identifies the X-Chromosome.</title>
        <authorList>
            <person name="Serra L."/>
            <person name="Macchietto M."/>
            <person name="Macias-Munoz A."/>
            <person name="McGill C.J."/>
            <person name="Rodriguez I.M."/>
            <person name="Rodriguez B."/>
            <person name="Murad R."/>
            <person name="Mortazavi A."/>
        </authorList>
    </citation>
    <scope>NUCLEOTIDE SEQUENCE [LARGE SCALE GENOMIC DNA]</scope>
    <source>
        <strain evidence="23 24">ALL</strain>
    </source>
</reference>
<keyword evidence="11 20" id="KW-0863">Zinc-finger</keyword>
<evidence type="ECO:0000256" key="21">
    <source>
        <dbReference type="SAM" id="MobiDB-lite"/>
    </source>
</evidence>
<dbReference type="InterPro" id="IPR051878">
    <property type="entry name" value="ZNRF_ubiq-protein_ligase"/>
</dbReference>
<dbReference type="FunFam" id="3.30.40.10:FF:000235">
    <property type="entry name" value="E3 ubiquitin-protein ligase ZNRF1"/>
    <property type="match status" value="1"/>
</dbReference>
<comment type="catalytic activity">
    <reaction evidence="1">
        <text>S-ubiquitinyl-[E2 ubiquitin-conjugating enzyme]-L-cysteine + [acceptor protein]-L-lysine = [E2 ubiquitin-conjugating enzyme]-L-cysteine + N(6)-ubiquitinyl-[acceptor protein]-L-lysine.</text>
        <dbReference type="EC" id="2.3.2.27"/>
    </reaction>
</comment>
<keyword evidence="9" id="KW-0479">Metal-binding</keyword>
<evidence type="ECO:0000256" key="6">
    <source>
        <dbReference type="ARBA" id="ARBA00012483"/>
    </source>
</evidence>
<dbReference type="SUPFAM" id="SSF57850">
    <property type="entry name" value="RING/U-box"/>
    <property type="match status" value="1"/>
</dbReference>
<comment type="caution">
    <text evidence="23">The sequence shown here is derived from an EMBL/GenBank/DDBJ whole genome shotgun (WGS) entry which is preliminary data.</text>
</comment>
<proteinExistence type="predicted"/>
<organism evidence="23 24">
    <name type="scientific">Steinernema carpocapsae</name>
    <name type="common">Entomopathogenic nematode</name>
    <dbReference type="NCBI Taxonomy" id="34508"/>
    <lineage>
        <taxon>Eukaryota</taxon>
        <taxon>Metazoa</taxon>
        <taxon>Ecdysozoa</taxon>
        <taxon>Nematoda</taxon>
        <taxon>Chromadorea</taxon>
        <taxon>Rhabditida</taxon>
        <taxon>Tylenchina</taxon>
        <taxon>Panagrolaimomorpha</taxon>
        <taxon>Strongyloidoidea</taxon>
        <taxon>Steinernematidae</taxon>
        <taxon>Steinernema</taxon>
    </lineage>
</organism>
<gene>
    <name evidence="23" type="ORF">L596_008283</name>
</gene>
<evidence type="ECO:0000256" key="20">
    <source>
        <dbReference type="PROSITE-ProRule" id="PRU00175"/>
    </source>
</evidence>
<evidence type="ECO:0000256" key="19">
    <source>
        <dbReference type="ARBA" id="ARBA00042305"/>
    </source>
</evidence>
<keyword evidence="10" id="KW-0967">Endosome</keyword>
<keyword evidence="14" id="KW-0472">Membrane</keyword>
<dbReference type="CDD" id="cd16489">
    <property type="entry name" value="mRING-CH-C4HC2H_ZNRF"/>
    <property type="match status" value="1"/>
</dbReference>
<evidence type="ECO:0000256" key="2">
    <source>
        <dbReference type="ARBA" id="ARBA00004170"/>
    </source>
</evidence>
<evidence type="ECO:0000256" key="16">
    <source>
        <dbReference type="ARBA" id="ARBA00023288"/>
    </source>
</evidence>
<dbReference type="EC" id="2.3.2.27" evidence="6"/>
<keyword evidence="7" id="KW-0808">Transferase</keyword>
<dbReference type="InterPro" id="IPR001841">
    <property type="entry name" value="Znf_RING"/>
</dbReference>